<gene>
    <name evidence="3" type="ORF">RJ641_004762</name>
</gene>
<evidence type="ECO:0000313" key="3">
    <source>
        <dbReference type="EMBL" id="KAK6930668.1"/>
    </source>
</evidence>
<dbReference type="Proteomes" id="UP001370490">
    <property type="component" value="Unassembled WGS sequence"/>
</dbReference>
<comment type="caution">
    <text evidence="3">The sequence shown here is derived from an EMBL/GenBank/DDBJ whole genome shotgun (WGS) entry which is preliminary data.</text>
</comment>
<keyword evidence="4" id="KW-1185">Reference proteome</keyword>
<feature type="domain" description="VPS9" evidence="2">
    <location>
        <begin position="109"/>
        <end position="158"/>
    </location>
</feature>
<dbReference type="PANTHER" id="PTHR23101:SF63">
    <property type="entry name" value="VACUOLAR PROTEIN SORTING-ASSOCIATED PROTEIN 9A-LIKE ISOFORM X1"/>
    <property type="match status" value="1"/>
</dbReference>
<dbReference type="EMBL" id="JBAMMX010000012">
    <property type="protein sequence ID" value="KAK6930668.1"/>
    <property type="molecule type" value="Genomic_DNA"/>
</dbReference>
<dbReference type="InterPro" id="IPR045046">
    <property type="entry name" value="Vps9-like"/>
</dbReference>
<feature type="transmembrane region" description="Helical" evidence="1">
    <location>
        <begin position="6"/>
        <end position="25"/>
    </location>
</feature>
<dbReference type="SUPFAM" id="SSF109993">
    <property type="entry name" value="VPS9 domain"/>
    <property type="match status" value="1"/>
</dbReference>
<evidence type="ECO:0000313" key="4">
    <source>
        <dbReference type="Proteomes" id="UP001370490"/>
    </source>
</evidence>
<accession>A0AAN8V970</accession>
<keyword evidence="1" id="KW-0472">Membrane</keyword>
<keyword evidence="1" id="KW-0812">Transmembrane</keyword>
<evidence type="ECO:0000256" key="1">
    <source>
        <dbReference type="SAM" id="Phobius"/>
    </source>
</evidence>
<dbReference type="Gene3D" id="1.20.1050.80">
    <property type="entry name" value="VPS9 domain"/>
    <property type="match status" value="1"/>
</dbReference>
<dbReference type="Pfam" id="PF02204">
    <property type="entry name" value="VPS9"/>
    <property type="match status" value="1"/>
</dbReference>
<dbReference type="GO" id="GO:0031267">
    <property type="term" value="F:small GTPase binding"/>
    <property type="evidence" value="ECO:0007669"/>
    <property type="project" value="TreeGrafter"/>
</dbReference>
<dbReference type="InterPro" id="IPR037191">
    <property type="entry name" value="VPS9_dom_sf"/>
</dbReference>
<proteinExistence type="predicted"/>
<dbReference type="GO" id="GO:0005085">
    <property type="term" value="F:guanyl-nucleotide exchange factor activity"/>
    <property type="evidence" value="ECO:0007669"/>
    <property type="project" value="InterPro"/>
</dbReference>
<name>A0AAN8V970_9MAGN</name>
<dbReference type="InterPro" id="IPR003123">
    <property type="entry name" value="VPS9"/>
</dbReference>
<keyword evidence="1" id="KW-1133">Transmembrane helix</keyword>
<dbReference type="GO" id="GO:0030139">
    <property type="term" value="C:endocytic vesicle"/>
    <property type="evidence" value="ECO:0007669"/>
    <property type="project" value="TreeGrafter"/>
</dbReference>
<dbReference type="GO" id="GO:0016192">
    <property type="term" value="P:vesicle-mediated transport"/>
    <property type="evidence" value="ECO:0007669"/>
    <property type="project" value="InterPro"/>
</dbReference>
<evidence type="ECO:0000259" key="2">
    <source>
        <dbReference type="Pfam" id="PF02204"/>
    </source>
</evidence>
<dbReference type="PANTHER" id="PTHR23101">
    <property type="entry name" value="RAB GDP/GTP EXCHANGE FACTOR"/>
    <property type="match status" value="1"/>
</dbReference>
<dbReference type="GO" id="GO:0005829">
    <property type="term" value="C:cytosol"/>
    <property type="evidence" value="ECO:0007669"/>
    <property type="project" value="TreeGrafter"/>
</dbReference>
<protein>
    <submittedName>
        <fullName evidence="3">VPS9 domain</fullName>
    </submittedName>
</protein>
<organism evidence="3 4">
    <name type="scientific">Dillenia turbinata</name>
    <dbReference type="NCBI Taxonomy" id="194707"/>
    <lineage>
        <taxon>Eukaryota</taxon>
        <taxon>Viridiplantae</taxon>
        <taxon>Streptophyta</taxon>
        <taxon>Embryophyta</taxon>
        <taxon>Tracheophyta</taxon>
        <taxon>Spermatophyta</taxon>
        <taxon>Magnoliopsida</taxon>
        <taxon>eudicotyledons</taxon>
        <taxon>Gunneridae</taxon>
        <taxon>Pentapetalae</taxon>
        <taxon>Dilleniales</taxon>
        <taxon>Dilleniaceae</taxon>
        <taxon>Dillenia</taxon>
    </lineage>
</organism>
<reference evidence="3 4" key="1">
    <citation type="submission" date="2023-12" db="EMBL/GenBank/DDBJ databases">
        <title>A high-quality genome assembly for Dillenia turbinata (Dilleniales).</title>
        <authorList>
            <person name="Chanderbali A."/>
        </authorList>
    </citation>
    <scope>NUCLEOTIDE SEQUENCE [LARGE SCALE GENOMIC DNA]</scope>
    <source>
        <strain evidence="3">LSX21</strain>
        <tissue evidence="3">Leaf</tissue>
    </source>
</reference>
<dbReference type="AlphaFoldDB" id="A0AAN8V970"/>
<sequence length="276" mass="31800">MADLPYNVAFNCFGIILYYFINRIVTYRGLALFSGLQSGLIPIPCNPKRLAGNAQTRTCKTTDQTGKHQINELKQNMKLCKLCFFPPSFLGLAMGREQQLNLRPFNKEKELQKINAFKSPHEKLLCILNCCRVINNLLLNVSMSENRVIAGADDSLPDDKYILLFYPGMKEERIRLGGTKISLSIINPRKFNTSFNKIKIDEKYNRRKEPRHKQHCYKTKNIDFNKEDHVISLNHHNNTMSMRKEAFTSNSNSQGPWICPLGYTEYAEGQQLSQEL</sequence>